<dbReference type="PROSITE" id="PS50005">
    <property type="entry name" value="TPR"/>
    <property type="match status" value="7"/>
</dbReference>
<dbReference type="AlphaFoldDB" id="A0A815B7U9"/>
<evidence type="ECO:0000313" key="6">
    <source>
        <dbReference type="Proteomes" id="UP000663828"/>
    </source>
</evidence>
<keyword evidence="2 3" id="KW-0802">TPR repeat</keyword>
<sequence length="842" mass="97773">MADHLGRTEAYDEILPFNIQSTPSNSDDCIAVWLNSEDKLSPEVQSEINSAIRSIAAYLQMFTNVDECIDFISSIVYEKVFLFVSISVARQLVPLIHDLLQLVYIYVYTTSDVHIHQSSWMKDFPIVRVGNQHELLEQLQRDIKYLQTDASPFSLCWTETATNHSTQDFNIQHANFQWNQLLLAALRRLPQNDRSKQDIIDECKAQYQNNTSVLKQIEEFEKSYRSELAIWWYTRDCFLYKMIHRALRTEDIDIIFKFRFFITDLYNQLSDLHRRSNSERSNLLVLYRGQRLMSNELEVLKSNINCIISMNTFLSATTNLDVALMFAGNGSERPLIESVLFQITIDVNQSDQPVADISQLGYMKDEDEVLLSMSMLFRVNVIYEVDNSVWKVELLCINETDIELNGYYKYLKKNIKKGSDPLLNFGSLLFEMGLYDKEEKYYLMVLAEGTNKYGVVYNNLGFCYYHKRNYRRALDYYNKALTHYAMENLDEDPCCTQTYNNIGLIYQAEGKYKEAQRFYQKALKIHEKNPTKNVIGYVQTLTGLGSIYKAQNAYNQALTLYLQALDIVHTQRPGNYFGEGGIHHHIGSIYFALGRYDESISTLTKALRISQTLLPNNHPVNIDILIDIGLVYDQKAEYDQALNYYRQAHNVFIKQKIVDQIELATLYNNIGIIYSKKGEYSLALEYHYKSLEIREQFASQCANTIANSCLNISIVYIKMKNYHEGIKLAEKGIATIRQSQCPDHVDLGILYNNLGTAYQDMRDFKQALHYFQLSLDIKYRYYPSNHSSIGTTLDNISYQYLLTGDISTSLYYQQQSLKIFEQSLGINHPTTINCRTYLELLQ</sequence>
<dbReference type="Gene3D" id="3.90.176.10">
    <property type="entry name" value="Toxin ADP-ribosyltransferase, Chain A, domain 1"/>
    <property type="match status" value="1"/>
</dbReference>
<dbReference type="InterPro" id="IPR011990">
    <property type="entry name" value="TPR-like_helical_dom_sf"/>
</dbReference>
<evidence type="ECO:0000313" key="4">
    <source>
        <dbReference type="EMBL" id="CAF0796878.1"/>
    </source>
</evidence>
<dbReference type="SUPFAM" id="SSF56399">
    <property type="entry name" value="ADP-ribosylation"/>
    <property type="match status" value="1"/>
</dbReference>
<protein>
    <submittedName>
        <fullName evidence="5">Uncharacterized protein</fullName>
    </submittedName>
</protein>
<keyword evidence="6" id="KW-1185">Reference proteome</keyword>
<name>A0A815B7U9_ADIRI</name>
<feature type="repeat" description="TPR" evidence="3">
    <location>
        <begin position="454"/>
        <end position="487"/>
    </location>
</feature>
<reference evidence="5" key="1">
    <citation type="submission" date="2021-02" db="EMBL/GenBank/DDBJ databases">
        <authorList>
            <person name="Nowell W R."/>
        </authorList>
    </citation>
    <scope>NUCLEOTIDE SEQUENCE</scope>
</reference>
<dbReference type="EMBL" id="CAJNOJ010000188">
    <property type="protein sequence ID" value="CAF1264097.1"/>
    <property type="molecule type" value="Genomic_DNA"/>
</dbReference>
<evidence type="ECO:0000256" key="1">
    <source>
        <dbReference type="ARBA" id="ARBA00022737"/>
    </source>
</evidence>
<dbReference type="OrthoDB" id="1658288at2759"/>
<dbReference type="PANTHER" id="PTHR45641:SF19">
    <property type="entry name" value="NEPHROCYSTIN-3"/>
    <property type="match status" value="1"/>
</dbReference>
<accession>A0A815B7U9</accession>
<feature type="repeat" description="TPR" evidence="3">
    <location>
        <begin position="622"/>
        <end position="655"/>
    </location>
</feature>
<evidence type="ECO:0000256" key="3">
    <source>
        <dbReference type="PROSITE-ProRule" id="PRU00339"/>
    </source>
</evidence>
<evidence type="ECO:0000256" key="2">
    <source>
        <dbReference type="ARBA" id="ARBA00022803"/>
    </source>
</evidence>
<keyword evidence="1" id="KW-0677">Repeat</keyword>
<evidence type="ECO:0000313" key="5">
    <source>
        <dbReference type="EMBL" id="CAF1264097.1"/>
    </source>
</evidence>
<dbReference type="PROSITE" id="PS50293">
    <property type="entry name" value="TPR_REGION"/>
    <property type="match status" value="1"/>
</dbReference>
<feature type="repeat" description="TPR" evidence="3">
    <location>
        <begin position="496"/>
        <end position="529"/>
    </location>
</feature>
<organism evidence="5 7">
    <name type="scientific">Adineta ricciae</name>
    <name type="common">Rotifer</name>
    <dbReference type="NCBI Taxonomy" id="249248"/>
    <lineage>
        <taxon>Eukaryota</taxon>
        <taxon>Metazoa</taxon>
        <taxon>Spiralia</taxon>
        <taxon>Gnathifera</taxon>
        <taxon>Rotifera</taxon>
        <taxon>Eurotatoria</taxon>
        <taxon>Bdelloidea</taxon>
        <taxon>Adinetida</taxon>
        <taxon>Adinetidae</taxon>
        <taxon>Adineta</taxon>
    </lineage>
</organism>
<dbReference type="Gene3D" id="1.25.40.10">
    <property type="entry name" value="Tetratricopeptide repeat domain"/>
    <property type="match status" value="3"/>
</dbReference>
<dbReference type="Proteomes" id="UP000663852">
    <property type="component" value="Unassembled WGS sequence"/>
</dbReference>
<feature type="repeat" description="TPR" evidence="3">
    <location>
        <begin position="748"/>
        <end position="781"/>
    </location>
</feature>
<dbReference type="Pfam" id="PF00515">
    <property type="entry name" value="TPR_1"/>
    <property type="match status" value="1"/>
</dbReference>
<comment type="caution">
    <text evidence="5">The sequence shown here is derived from an EMBL/GenBank/DDBJ whole genome shotgun (WGS) entry which is preliminary data.</text>
</comment>
<evidence type="ECO:0000313" key="7">
    <source>
        <dbReference type="Proteomes" id="UP000663852"/>
    </source>
</evidence>
<dbReference type="PROSITE" id="PS51996">
    <property type="entry name" value="TR_MART"/>
    <property type="match status" value="1"/>
</dbReference>
<feature type="repeat" description="TPR" evidence="3">
    <location>
        <begin position="538"/>
        <end position="571"/>
    </location>
</feature>
<feature type="repeat" description="TPR" evidence="3">
    <location>
        <begin position="580"/>
        <end position="613"/>
    </location>
</feature>
<proteinExistence type="predicted"/>
<gene>
    <name evidence="5" type="ORF">EDS130_LOCUS28668</name>
    <name evidence="4" type="ORF">XAT740_LOCUS2772</name>
</gene>
<dbReference type="SUPFAM" id="SSF48452">
    <property type="entry name" value="TPR-like"/>
    <property type="match status" value="3"/>
</dbReference>
<dbReference type="EMBL" id="CAJNOR010000101">
    <property type="protein sequence ID" value="CAF0796878.1"/>
    <property type="molecule type" value="Genomic_DNA"/>
</dbReference>
<dbReference type="SMART" id="SM00028">
    <property type="entry name" value="TPR"/>
    <property type="match status" value="9"/>
</dbReference>
<dbReference type="Pfam" id="PF13374">
    <property type="entry name" value="TPR_10"/>
    <property type="match status" value="2"/>
</dbReference>
<dbReference type="Pfam" id="PF13424">
    <property type="entry name" value="TPR_12"/>
    <property type="match status" value="3"/>
</dbReference>
<dbReference type="InterPro" id="IPR019734">
    <property type="entry name" value="TPR_rpt"/>
</dbReference>
<dbReference type="PANTHER" id="PTHR45641">
    <property type="entry name" value="TETRATRICOPEPTIDE REPEAT PROTEIN (AFU_ORTHOLOGUE AFUA_6G03870)"/>
    <property type="match status" value="1"/>
</dbReference>
<dbReference type="Proteomes" id="UP000663828">
    <property type="component" value="Unassembled WGS sequence"/>
</dbReference>
<feature type="repeat" description="TPR" evidence="3">
    <location>
        <begin position="664"/>
        <end position="697"/>
    </location>
</feature>